<dbReference type="AlphaFoldDB" id="A0A6A0AKD2"/>
<accession>A0A6A0AKD2</accession>
<evidence type="ECO:0000313" key="1">
    <source>
        <dbReference type="EMBL" id="GFH32733.1"/>
    </source>
</evidence>
<evidence type="ECO:0000313" key="2">
    <source>
        <dbReference type="Proteomes" id="UP000485058"/>
    </source>
</evidence>
<gene>
    <name evidence="1" type="ORF">HaLaN_32001</name>
</gene>
<sequence>GDVMVRVRFEPGLLAGHGNDGTQGTVAARADGDGALEQGDNDMAQWQLEQTVTACWSRSAGLGLRKISLEAFVR</sequence>
<comment type="caution">
    <text evidence="1">The sequence shown here is derived from an EMBL/GenBank/DDBJ whole genome shotgun (WGS) entry which is preliminary data.</text>
</comment>
<keyword evidence="2" id="KW-1185">Reference proteome</keyword>
<proteinExistence type="predicted"/>
<dbReference type="EMBL" id="BLLF01007042">
    <property type="protein sequence ID" value="GFH32733.1"/>
    <property type="molecule type" value="Genomic_DNA"/>
</dbReference>
<organism evidence="1 2">
    <name type="scientific">Haematococcus lacustris</name>
    <name type="common">Green alga</name>
    <name type="synonym">Haematococcus pluvialis</name>
    <dbReference type="NCBI Taxonomy" id="44745"/>
    <lineage>
        <taxon>Eukaryota</taxon>
        <taxon>Viridiplantae</taxon>
        <taxon>Chlorophyta</taxon>
        <taxon>core chlorophytes</taxon>
        <taxon>Chlorophyceae</taxon>
        <taxon>CS clade</taxon>
        <taxon>Chlamydomonadales</taxon>
        <taxon>Haematococcaceae</taxon>
        <taxon>Haematococcus</taxon>
    </lineage>
</organism>
<feature type="non-terminal residue" evidence="1">
    <location>
        <position position="1"/>
    </location>
</feature>
<dbReference type="Proteomes" id="UP000485058">
    <property type="component" value="Unassembled WGS sequence"/>
</dbReference>
<reference evidence="1 2" key="1">
    <citation type="submission" date="2020-02" db="EMBL/GenBank/DDBJ databases">
        <title>Draft genome sequence of Haematococcus lacustris strain NIES-144.</title>
        <authorList>
            <person name="Morimoto D."/>
            <person name="Nakagawa S."/>
            <person name="Yoshida T."/>
            <person name="Sawayama S."/>
        </authorList>
    </citation>
    <scope>NUCLEOTIDE SEQUENCE [LARGE SCALE GENOMIC DNA]</scope>
    <source>
        <strain evidence="1 2">NIES-144</strain>
    </source>
</reference>
<name>A0A6A0AKD2_HAELA</name>
<protein>
    <submittedName>
        <fullName evidence="1">Uncharacterized protein</fullName>
    </submittedName>
</protein>